<evidence type="ECO:0000256" key="9">
    <source>
        <dbReference type="SAM" id="MobiDB-lite"/>
    </source>
</evidence>
<dbReference type="GO" id="GO:0046872">
    <property type="term" value="F:metal ion binding"/>
    <property type="evidence" value="ECO:0007669"/>
    <property type="project" value="UniProtKB-KW"/>
</dbReference>
<comment type="catalytic activity">
    <reaction evidence="1 8">
        <text>Hydrolytically removes 5'-nucleotides successively from the 3'-hydroxy termini of 3'-hydroxy-terminated oligonucleotides.</text>
        <dbReference type="EC" id="3.1.4.1"/>
    </reaction>
</comment>
<feature type="compositionally biased region" description="Low complexity" evidence="9">
    <location>
        <begin position="78"/>
        <end position="89"/>
    </location>
</feature>
<evidence type="ECO:0000256" key="5">
    <source>
        <dbReference type="ARBA" id="ARBA00022801"/>
    </source>
</evidence>
<dbReference type="GO" id="GO:0005634">
    <property type="term" value="C:nucleus"/>
    <property type="evidence" value="ECO:0007669"/>
    <property type="project" value="UniProtKB-SubCell"/>
</dbReference>
<comment type="subcellular location">
    <subcellularLocation>
        <location evidence="8">Nucleus</location>
    </subcellularLocation>
</comment>
<evidence type="ECO:0000256" key="8">
    <source>
        <dbReference type="RuleBase" id="RU365033"/>
    </source>
</evidence>
<keyword evidence="8" id="KW-0539">Nucleus</keyword>
<proteinExistence type="inferred from homology"/>
<organism evidence="11 12">
    <name type="scientific">Ectocarpus siliculosus</name>
    <name type="common">Brown alga</name>
    <name type="synonym">Conferva siliculosa</name>
    <dbReference type="NCBI Taxonomy" id="2880"/>
    <lineage>
        <taxon>Eukaryota</taxon>
        <taxon>Sar</taxon>
        <taxon>Stramenopiles</taxon>
        <taxon>Ochrophyta</taxon>
        <taxon>PX clade</taxon>
        <taxon>Phaeophyceae</taxon>
        <taxon>Ectocarpales</taxon>
        <taxon>Ectocarpaceae</taxon>
        <taxon>Ectocarpus</taxon>
    </lineage>
</organism>
<dbReference type="InterPro" id="IPR014883">
    <property type="entry name" value="VRR_NUC"/>
</dbReference>
<keyword evidence="8" id="KW-0234">DNA repair</keyword>
<feature type="region of interest" description="Disordered" evidence="9">
    <location>
        <begin position="1"/>
        <end position="38"/>
    </location>
</feature>
<keyword evidence="3 8" id="KW-0540">Nuclease</keyword>
<dbReference type="Proteomes" id="UP000002630">
    <property type="component" value="Linkage Group LG15"/>
</dbReference>
<keyword evidence="4 8" id="KW-0479">Metal-binding</keyword>
<dbReference type="OrthoDB" id="312891at2759"/>
<dbReference type="GO" id="GO:0008409">
    <property type="term" value="F:5'-3' exonuclease activity"/>
    <property type="evidence" value="ECO:0007669"/>
    <property type="project" value="TreeGrafter"/>
</dbReference>
<dbReference type="PANTHER" id="PTHR15749:SF4">
    <property type="entry name" value="FANCONI-ASSOCIATED NUCLEASE 1"/>
    <property type="match status" value="1"/>
</dbReference>
<evidence type="ECO:0000256" key="2">
    <source>
        <dbReference type="ARBA" id="ARBA00005533"/>
    </source>
</evidence>
<dbReference type="AlphaFoldDB" id="D7G0C5"/>
<feature type="region of interest" description="Disordered" evidence="9">
    <location>
        <begin position="223"/>
        <end position="282"/>
    </location>
</feature>
<keyword evidence="5 8" id="KW-0378">Hydrolase</keyword>
<evidence type="ECO:0000256" key="6">
    <source>
        <dbReference type="ARBA" id="ARBA00022842"/>
    </source>
</evidence>
<evidence type="ECO:0000256" key="3">
    <source>
        <dbReference type="ARBA" id="ARBA00022722"/>
    </source>
</evidence>
<dbReference type="EC" id="3.1.4.1" evidence="8"/>
<evidence type="ECO:0000256" key="7">
    <source>
        <dbReference type="ARBA" id="ARBA00023211"/>
    </source>
</evidence>
<reference evidence="11 12" key="1">
    <citation type="journal article" date="2010" name="Nature">
        <title>The Ectocarpus genome and the independent evolution of multicellularity in brown algae.</title>
        <authorList>
            <person name="Cock J.M."/>
            <person name="Sterck L."/>
            <person name="Rouze P."/>
            <person name="Scornet D."/>
            <person name="Allen A.E."/>
            <person name="Amoutzias G."/>
            <person name="Anthouard V."/>
            <person name="Artiguenave F."/>
            <person name="Aury J.M."/>
            <person name="Badger J.H."/>
            <person name="Beszteri B."/>
            <person name="Billiau K."/>
            <person name="Bonnet E."/>
            <person name="Bothwell J.H."/>
            <person name="Bowler C."/>
            <person name="Boyen C."/>
            <person name="Brownlee C."/>
            <person name="Carrano C.J."/>
            <person name="Charrier B."/>
            <person name="Cho G.Y."/>
            <person name="Coelho S.M."/>
            <person name="Collen J."/>
            <person name="Corre E."/>
            <person name="Da Silva C."/>
            <person name="Delage L."/>
            <person name="Delaroque N."/>
            <person name="Dittami S.M."/>
            <person name="Doulbeau S."/>
            <person name="Elias M."/>
            <person name="Farnham G."/>
            <person name="Gachon C.M."/>
            <person name="Gschloessl B."/>
            <person name="Heesch S."/>
            <person name="Jabbari K."/>
            <person name="Jubin C."/>
            <person name="Kawai H."/>
            <person name="Kimura K."/>
            <person name="Kloareg B."/>
            <person name="Kupper F.C."/>
            <person name="Lang D."/>
            <person name="Le Bail A."/>
            <person name="Leblanc C."/>
            <person name="Lerouge P."/>
            <person name="Lohr M."/>
            <person name="Lopez P.J."/>
            <person name="Martens C."/>
            <person name="Maumus F."/>
            <person name="Michel G."/>
            <person name="Miranda-Saavedra D."/>
            <person name="Morales J."/>
            <person name="Moreau H."/>
            <person name="Motomura T."/>
            <person name="Nagasato C."/>
            <person name="Napoli C.A."/>
            <person name="Nelson D.R."/>
            <person name="Nyvall-Collen P."/>
            <person name="Peters A.F."/>
            <person name="Pommier C."/>
            <person name="Potin P."/>
            <person name="Poulain J."/>
            <person name="Quesneville H."/>
            <person name="Read B."/>
            <person name="Rensing S.A."/>
            <person name="Ritter A."/>
            <person name="Rousvoal S."/>
            <person name="Samanta M."/>
            <person name="Samson G."/>
            <person name="Schroeder D.C."/>
            <person name="Segurens B."/>
            <person name="Strittmatter M."/>
            <person name="Tonon T."/>
            <person name="Tregear J.W."/>
            <person name="Valentin K."/>
            <person name="von Dassow P."/>
            <person name="Yamagishi T."/>
            <person name="Van de Peer Y."/>
            <person name="Wincker P."/>
        </authorList>
    </citation>
    <scope>NUCLEOTIDE SEQUENCE [LARGE SCALE GENOMIC DNA]</scope>
    <source>
        <strain evidence="12">Ec32 / CCAP1310/4</strain>
    </source>
</reference>
<feature type="domain" description="VRR-NUC" evidence="10">
    <location>
        <begin position="840"/>
        <end position="992"/>
    </location>
</feature>
<gene>
    <name evidence="11" type="ORF">Esi_0040_0052</name>
</gene>
<dbReference type="GO" id="GO:0004528">
    <property type="term" value="F:phosphodiesterase I activity"/>
    <property type="evidence" value="ECO:0007669"/>
    <property type="project" value="UniProtKB-EC"/>
</dbReference>
<feature type="compositionally biased region" description="Low complexity" evidence="9">
    <location>
        <begin position="254"/>
        <end position="272"/>
    </location>
</feature>
<comment type="similarity">
    <text evidence="2 8">Belongs to the FAN1 family.</text>
</comment>
<keyword evidence="8" id="KW-0227">DNA damage</keyword>
<protein>
    <recommendedName>
        <fullName evidence="8">Fanconi-associated nuclease</fullName>
        <ecNumber evidence="8">3.1.4.1</ecNumber>
    </recommendedName>
</protein>
<dbReference type="STRING" id="2880.D7G0C5"/>
<comment type="cofactor">
    <cofactor evidence="8">
        <name>Mg(2+)</name>
        <dbReference type="ChEBI" id="CHEBI:18420"/>
    </cofactor>
    <cofactor evidence="8">
        <name>Mn(2+)</name>
        <dbReference type="ChEBI" id="CHEBI:29035"/>
    </cofactor>
</comment>
<dbReference type="InterPro" id="IPR011856">
    <property type="entry name" value="tRNA_endonuc-like_dom_sf"/>
</dbReference>
<keyword evidence="7 8" id="KW-0464">Manganese</keyword>
<dbReference type="Gene3D" id="3.40.1350.10">
    <property type="match status" value="1"/>
</dbReference>
<comment type="function">
    <text evidence="8">Nuclease required for the repair of DNA interstrand cross-links (ICL). Acts as a 5'-3' exonuclease that anchors at a cut end of DNA and cleaves DNA successively at every third nucleotide, allowing to excise an ICL from one strand through flanking incisions.</text>
</comment>
<dbReference type="GO" id="GO:0017108">
    <property type="term" value="F:5'-flap endonuclease activity"/>
    <property type="evidence" value="ECO:0007669"/>
    <property type="project" value="TreeGrafter"/>
</dbReference>
<sequence length="1005" mass="110350">MELGGSIATPLPPPTVADGWGGKPALQHYPHPSDAAATAGVGVQRCEWGQTTQQVRRERQQQPQEFPPAVLALQLQEWGETQQQQPRQEASPTLRRQQWGRGASAATHSLGGGCLRDDQEAGHDQPPFVMMGMLDDSRALLLPTTRERREVMGSLSSASVPVTWTDSTGQSRTAILTRTKAKPKPCNPLPMLANLLAWMRELPPGALPENRLRIRLETLLALQSPSKSVSRQSSTIGKNTNSNSGHTNRDRGDTTTSTATATNNNNSNTTSNHDGRASGGGDGDGDLSLGAAWLLAHLMFGMDGGGKATGPFEREILNGKVSLSGAEANAMPLLLCPLIGWSPRPREVIQAMSEGAGILCAYSVELAAFETQTGICGKAADELVHAGFARKVEFGEMLALDQKMEDACELVLKIFLCNWDVDREVRAQVALGLTKTGPVASGLCPPDIPSLFSGRQKWRSSTTAVRGGDERSSCRGRMGGLVGDLCVRLHSWCHQVMRAGRDLRVLLLLQVLKGETAGDLTSQREWTGPMAQAFGLLGGAEVSYHKRHRDSIGGTASAGWVASLSKEERLLEVACLRLKQAMKWVLVVVRGLAEESQKKGEHDEAVLIFRLLVRRDQGLAGPMYRDTAPDLVWAADWVTCDQRGFAYTRLAINLKTHLKRPREEQLDVVKAACDDDCVRGGDRVDLWERYQGLHKKCGDRQTASLRGRQRSPLWDPKVEDIHPPVETQKQGSQGTLGEKGGRKLYYYNDAAPGERRWSEARSHNVEEVVIRERYSAGGWLGLHGESKLIMFILMLLLWEEVFDSGVEAAVPHCIMISPLDTSDKFFTTRREGLPDRLATIGQYADRQLFSDVGQRYDRLRGVRSGWCDWNVFPKQQIMEICVAFGGKRLSDLLKTLTNNLADMDKGFPDVVLRRPKGADFGAGGSSSGGGRDERDWKARTHFGLGWQGHGHGWEVEVVEVKSKGDTISKEQKAWLAELEDIGVPAMVSRVVAENEAVPKKRSRSR</sequence>
<feature type="compositionally biased region" description="Low complexity" evidence="9">
    <location>
        <begin position="224"/>
        <end position="234"/>
    </location>
</feature>
<dbReference type="InParanoid" id="D7G0C5"/>
<evidence type="ECO:0000259" key="10">
    <source>
        <dbReference type="SMART" id="SM00990"/>
    </source>
</evidence>
<keyword evidence="12" id="KW-1185">Reference proteome</keyword>
<evidence type="ECO:0000256" key="4">
    <source>
        <dbReference type="ARBA" id="ARBA00022723"/>
    </source>
</evidence>
<dbReference type="Pfam" id="PF08774">
    <property type="entry name" value="VRR_NUC"/>
    <property type="match status" value="1"/>
</dbReference>
<dbReference type="InterPro" id="IPR033315">
    <property type="entry name" value="Fan1-like"/>
</dbReference>
<dbReference type="eggNOG" id="KOG2143">
    <property type="taxonomic scope" value="Eukaryota"/>
</dbReference>
<dbReference type="PANTHER" id="PTHR15749">
    <property type="entry name" value="FANCONI-ASSOCIATED NUCLEASE 1"/>
    <property type="match status" value="1"/>
</dbReference>
<name>D7G0C5_ECTSI</name>
<feature type="compositionally biased region" description="Polar residues" evidence="9">
    <location>
        <begin position="235"/>
        <end position="246"/>
    </location>
</feature>
<evidence type="ECO:0000313" key="12">
    <source>
        <dbReference type="Proteomes" id="UP000002630"/>
    </source>
</evidence>
<keyword evidence="6 8" id="KW-0460">Magnesium</keyword>
<dbReference type="EMBL" id="FN649740">
    <property type="protein sequence ID" value="CBJ26652.1"/>
    <property type="molecule type" value="Genomic_DNA"/>
</dbReference>
<feature type="region of interest" description="Disordered" evidence="9">
    <location>
        <begin position="714"/>
        <end position="740"/>
    </location>
</feature>
<feature type="region of interest" description="Disordered" evidence="9">
    <location>
        <begin position="78"/>
        <end position="127"/>
    </location>
</feature>
<evidence type="ECO:0000256" key="1">
    <source>
        <dbReference type="ARBA" id="ARBA00000983"/>
    </source>
</evidence>
<dbReference type="EMBL" id="FN648597">
    <property type="protein sequence ID" value="CBJ26652.1"/>
    <property type="molecule type" value="Genomic_DNA"/>
</dbReference>
<accession>D7G0C5</accession>
<dbReference type="GO" id="GO:0070336">
    <property type="term" value="F:flap-structured DNA binding"/>
    <property type="evidence" value="ECO:0007669"/>
    <property type="project" value="TreeGrafter"/>
</dbReference>
<evidence type="ECO:0000313" key="11">
    <source>
        <dbReference type="EMBL" id="CBJ26652.1"/>
    </source>
</evidence>
<dbReference type="GO" id="GO:0036297">
    <property type="term" value="P:interstrand cross-link repair"/>
    <property type="evidence" value="ECO:0007669"/>
    <property type="project" value="InterPro"/>
</dbReference>
<dbReference type="SMART" id="SM00990">
    <property type="entry name" value="VRR_NUC"/>
    <property type="match status" value="1"/>
</dbReference>